<reference evidence="2 3" key="1">
    <citation type="submission" date="2018-06" db="EMBL/GenBank/DDBJ databases">
        <title>A transcriptomic atlas of mushroom development highlights an independent origin of complex multicellularity.</title>
        <authorList>
            <consortium name="DOE Joint Genome Institute"/>
            <person name="Krizsan K."/>
            <person name="Almasi E."/>
            <person name="Merenyi Z."/>
            <person name="Sahu N."/>
            <person name="Viragh M."/>
            <person name="Koszo T."/>
            <person name="Mondo S."/>
            <person name="Kiss B."/>
            <person name="Balint B."/>
            <person name="Kues U."/>
            <person name="Barry K."/>
            <person name="Hegedus J.C."/>
            <person name="Henrissat B."/>
            <person name="Johnson J."/>
            <person name="Lipzen A."/>
            <person name="Ohm R."/>
            <person name="Nagy I."/>
            <person name="Pangilinan J."/>
            <person name="Yan J."/>
            <person name="Xiong Y."/>
            <person name="Grigoriev I.V."/>
            <person name="Hibbett D.S."/>
            <person name="Nagy L.G."/>
        </authorList>
    </citation>
    <scope>NUCLEOTIDE SEQUENCE [LARGE SCALE GENOMIC DNA]</scope>
    <source>
        <strain evidence="2 3">SZMC22713</strain>
    </source>
</reference>
<dbReference type="VEuPathDB" id="FungiDB:BD410DRAFT_788510"/>
<dbReference type="Pfam" id="PF12937">
    <property type="entry name" value="F-box-like"/>
    <property type="match status" value="1"/>
</dbReference>
<dbReference type="STRING" id="50990.A0A4Y7Q6A4"/>
<dbReference type="AlphaFoldDB" id="A0A4Y7Q6A4"/>
<sequence>MLTKIKPFILAQIRDRKIGDSGQSANNKLPVELLVEIFLYCLSTDRFPIPSRAEAPILLGRVCRAWRSVSLNTPQLWAQITLSSSHPLDIWKSETFHRIGIREWIRRSGNSTLSFEIGVHPEEHISAPFLTLVLQAEAHRWKGVRLGTNCDCIDHILDMLCIQGKTPMLTDIRFLNKYALKKRHPRITCAPQVNTMYFRSADTLILGSGEFQALREAMSNARNPRDPIIPHALYSTWHDAGAYLATFAHLHC</sequence>
<keyword evidence="3" id="KW-1185">Reference proteome</keyword>
<dbReference type="Proteomes" id="UP000294933">
    <property type="component" value="Unassembled WGS sequence"/>
</dbReference>
<dbReference type="OrthoDB" id="2269034at2759"/>
<evidence type="ECO:0000313" key="2">
    <source>
        <dbReference type="EMBL" id="TDL22672.1"/>
    </source>
</evidence>
<feature type="domain" description="F-box" evidence="1">
    <location>
        <begin position="28"/>
        <end position="82"/>
    </location>
</feature>
<protein>
    <recommendedName>
        <fullName evidence="1">F-box domain-containing protein</fullName>
    </recommendedName>
</protein>
<accession>A0A4Y7Q6A4</accession>
<evidence type="ECO:0000259" key="1">
    <source>
        <dbReference type="Pfam" id="PF12937"/>
    </source>
</evidence>
<dbReference type="Gene3D" id="1.20.1280.50">
    <property type="match status" value="1"/>
</dbReference>
<organism evidence="2 3">
    <name type="scientific">Rickenella mellea</name>
    <dbReference type="NCBI Taxonomy" id="50990"/>
    <lineage>
        <taxon>Eukaryota</taxon>
        <taxon>Fungi</taxon>
        <taxon>Dikarya</taxon>
        <taxon>Basidiomycota</taxon>
        <taxon>Agaricomycotina</taxon>
        <taxon>Agaricomycetes</taxon>
        <taxon>Hymenochaetales</taxon>
        <taxon>Rickenellaceae</taxon>
        <taxon>Rickenella</taxon>
    </lineage>
</organism>
<dbReference type="EMBL" id="ML170174">
    <property type="protein sequence ID" value="TDL22672.1"/>
    <property type="molecule type" value="Genomic_DNA"/>
</dbReference>
<dbReference type="SUPFAM" id="SSF81383">
    <property type="entry name" value="F-box domain"/>
    <property type="match status" value="1"/>
</dbReference>
<dbReference type="InterPro" id="IPR036047">
    <property type="entry name" value="F-box-like_dom_sf"/>
</dbReference>
<dbReference type="InterPro" id="IPR001810">
    <property type="entry name" value="F-box_dom"/>
</dbReference>
<gene>
    <name evidence="2" type="ORF">BD410DRAFT_788510</name>
</gene>
<name>A0A4Y7Q6A4_9AGAM</name>
<evidence type="ECO:0000313" key="3">
    <source>
        <dbReference type="Proteomes" id="UP000294933"/>
    </source>
</evidence>
<proteinExistence type="predicted"/>